<feature type="region of interest" description="Disordered" evidence="6">
    <location>
        <begin position="36"/>
        <end position="82"/>
    </location>
</feature>
<dbReference type="OrthoDB" id="47276at2759"/>
<dbReference type="PROSITE" id="PS50985">
    <property type="entry name" value="GRAS"/>
    <property type="match status" value="1"/>
</dbReference>
<organism evidence="7 8">
    <name type="scientific">Senna tora</name>
    <dbReference type="NCBI Taxonomy" id="362788"/>
    <lineage>
        <taxon>Eukaryota</taxon>
        <taxon>Viridiplantae</taxon>
        <taxon>Streptophyta</taxon>
        <taxon>Embryophyta</taxon>
        <taxon>Tracheophyta</taxon>
        <taxon>Spermatophyta</taxon>
        <taxon>Magnoliopsida</taxon>
        <taxon>eudicotyledons</taxon>
        <taxon>Gunneridae</taxon>
        <taxon>Pentapetalae</taxon>
        <taxon>rosids</taxon>
        <taxon>fabids</taxon>
        <taxon>Fabales</taxon>
        <taxon>Fabaceae</taxon>
        <taxon>Caesalpinioideae</taxon>
        <taxon>Cassia clade</taxon>
        <taxon>Senna</taxon>
    </lineage>
</organism>
<protein>
    <submittedName>
        <fullName evidence="7">Scarecrow-like protein 14</fullName>
    </submittedName>
</protein>
<feature type="compositionally biased region" description="Low complexity" evidence="6">
    <location>
        <begin position="49"/>
        <end position="78"/>
    </location>
</feature>
<evidence type="ECO:0000256" key="6">
    <source>
        <dbReference type="SAM" id="MobiDB-lite"/>
    </source>
</evidence>
<feature type="region of interest" description="SAW" evidence="5">
    <location>
        <begin position="606"/>
        <end position="681"/>
    </location>
</feature>
<sequence length="683" mass="76524">MDTLLENFRGGVNGFRFENGHISGFANQNQVNGFNFDDKPIDSSVLPTNSQSPTDSAPSSSSSSSSSRTSSNQESGGSNKYSNPILGFISEILMDEEDDLERKPCMLQDCLALQAAEKSFYDVLGRSYPSSPRQNPNCFPGEMINSPDDQNFGRTPSFESNSSYTTDNSSDSDWINGVVNSPENILEIPDVASDPFTETLAQSNQLISLADGMLNSIPKGTGEKRSHWMDGAINEEGGRGNKLSAVYSDDSEPSEMFDEVLLCGHTTSQSMTCSGPDPSQNGILHRNVDSGGSNGKQKRSKKGGNKGTPVDLWTLLTQCAQAVASYDQRNANELLKQIRQHSSPFGDGIQRLAHYFANGLEMRLAPGTPSYTSLDCGATAAEMLKAYKLYITASPFQRVSNLVANRTILNLVKDETSLHIIDFGICYGFQWPCIIHRLSERQGGPPKLRITGIDFPQSGFRPSERIEETGRRLANYCRRFGVPFEYNCLAQKWETIQLEDLKIDRNELTVVNCLYRLKNLPDETVSVNSPRDAVLKLIRRINPNIFIHGILNGNYNAPFFVTRFREALFHYSSLFDMFEANVTRENEERLMFEKGIFGRDAMNVIACEGTERVERPETYKQWQVRNRRAGFKQIRLDPELLDRAKDMVKTEYHKDFVVDADGKWVLQGWKGRIIYAISCWKPA</sequence>
<evidence type="ECO:0000256" key="4">
    <source>
        <dbReference type="ARBA" id="ARBA00023242"/>
    </source>
</evidence>
<dbReference type="PANTHER" id="PTHR31636">
    <property type="entry name" value="OSJNBA0084A10.13 PROTEIN-RELATED"/>
    <property type="match status" value="1"/>
</dbReference>
<gene>
    <name evidence="7" type="ORF">G2W53_037600</name>
</gene>
<comment type="similarity">
    <text evidence="5">Belongs to the GRAS family.</text>
</comment>
<evidence type="ECO:0000256" key="2">
    <source>
        <dbReference type="ARBA" id="ARBA00023015"/>
    </source>
</evidence>
<evidence type="ECO:0000256" key="5">
    <source>
        <dbReference type="PROSITE-ProRule" id="PRU01191"/>
    </source>
</evidence>
<proteinExistence type="inferred from homology"/>
<feature type="region of interest" description="Disordered" evidence="6">
    <location>
        <begin position="269"/>
        <end position="307"/>
    </location>
</feature>
<feature type="short sequence motif" description="VHIID" evidence="5">
    <location>
        <begin position="418"/>
        <end position="422"/>
    </location>
</feature>
<dbReference type="Proteomes" id="UP000634136">
    <property type="component" value="Unassembled WGS sequence"/>
</dbReference>
<dbReference type="EMBL" id="JAAIUW010000012">
    <property type="protein sequence ID" value="KAF7805439.1"/>
    <property type="molecule type" value="Genomic_DNA"/>
</dbReference>
<evidence type="ECO:0000256" key="3">
    <source>
        <dbReference type="ARBA" id="ARBA00023163"/>
    </source>
</evidence>
<evidence type="ECO:0000256" key="1">
    <source>
        <dbReference type="ARBA" id="ARBA00004123"/>
    </source>
</evidence>
<feature type="compositionally biased region" description="Low complexity" evidence="6">
    <location>
        <begin position="160"/>
        <end position="173"/>
    </location>
</feature>
<evidence type="ECO:0000313" key="7">
    <source>
        <dbReference type="EMBL" id="KAF7805439.1"/>
    </source>
</evidence>
<comment type="subcellular location">
    <subcellularLocation>
        <location evidence="1">Nucleus</location>
    </subcellularLocation>
</comment>
<keyword evidence="3" id="KW-0804">Transcription</keyword>
<keyword evidence="4" id="KW-0539">Nucleus</keyword>
<feature type="region of interest" description="VHIID" evidence="5">
    <location>
        <begin position="387"/>
        <end position="452"/>
    </location>
</feature>
<accession>A0A834SXS5</accession>
<comment type="caution">
    <text evidence="7">The sequence shown here is derived from an EMBL/GenBank/DDBJ whole genome shotgun (WGS) entry which is preliminary data.</text>
</comment>
<dbReference type="GO" id="GO:0005634">
    <property type="term" value="C:nucleus"/>
    <property type="evidence" value="ECO:0007669"/>
    <property type="project" value="UniProtKB-SubCell"/>
</dbReference>
<feature type="compositionally biased region" description="Polar residues" evidence="6">
    <location>
        <begin position="269"/>
        <end position="282"/>
    </location>
</feature>
<name>A0A834SXS5_9FABA</name>
<dbReference type="Pfam" id="PF03514">
    <property type="entry name" value="GRAS"/>
    <property type="match status" value="1"/>
</dbReference>
<keyword evidence="2" id="KW-0805">Transcription regulation</keyword>
<comment type="caution">
    <text evidence="5">Lacks conserved residue(s) required for the propagation of feature annotation.</text>
</comment>
<dbReference type="AlphaFoldDB" id="A0A834SXS5"/>
<feature type="region of interest" description="Leucine repeat II (LRII)" evidence="5">
    <location>
        <begin position="468"/>
        <end position="500"/>
    </location>
</feature>
<dbReference type="InterPro" id="IPR005202">
    <property type="entry name" value="TF_GRAS"/>
</dbReference>
<feature type="compositionally biased region" description="Polar residues" evidence="6">
    <location>
        <begin position="147"/>
        <end position="159"/>
    </location>
</feature>
<evidence type="ECO:0000313" key="8">
    <source>
        <dbReference type="Proteomes" id="UP000634136"/>
    </source>
</evidence>
<feature type="region of interest" description="Disordered" evidence="6">
    <location>
        <begin position="131"/>
        <end position="173"/>
    </location>
</feature>
<keyword evidence="8" id="KW-1185">Reference proteome</keyword>
<reference evidence="7" key="1">
    <citation type="submission" date="2020-09" db="EMBL/GenBank/DDBJ databases">
        <title>Genome-Enabled Discovery of Anthraquinone Biosynthesis in Senna tora.</title>
        <authorList>
            <person name="Kang S.-H."/>
            <person name="Pandey R.P."/>
            <person name="Lee C.-M."/>
            <person name="Sim J.-S."/>
            <person name="Jeong J.-T."/>
            <person name="Choi B.-S."/>
            <person name="Jung M."/>
            <person name="Ginzburg D."/>
            <person name="Zhao K."/>
            <person name="Won S.Y."/>
            <person name="Oh T.-J."/>
            <person name="Yu Y."/>
            <person name="Kim N.-H."/>
            <person name="Lee O.R."/>
            <person name="Lee T.-H."/>
            <person name="Bashyal P."/>
            <person name="Kim T.-S."/>
            <person name="Lee W.-H."/>
            <person name="Kawkins C."/>
            <person name="Kim C.-K."/>
            <person name="Kim J.S."/>
            <person name="Ahn B.O."/>
            <person name="Rhee S.Y."/>
            <person name="Sohng J.K."/>
        </authorList>
    </citation>
    <scope>NUCLEOTIDE SEQUENCE</scope>
    <source>
        <tissue evidence="7">Leaf</tissue>
    </source>
</reference>